<proteinExistence type="predicted"/>
<name>A0A0E9TTM9_ANGAN</name>
<sequence>MSTVHAVLSLSSFLQTLPRWESTQSLSNKASVHRFLTIFVTLVKPNSVG</sequence>
<evidence type="ECO:0000313" key="1">
    <source>
        <dbReference type="EMBL" id="JAH56901.1"/>
    </source>
</evidence>
<dbReference type="AlphaFoldDB" id="A0A0E9TTM9"/>
<reference evidence="1" key="2">
    <citation type="journal article" date="2015" name="Fish Shellfish Immunol.">
        <title>Early steps in the European eel (Anguilla anguilla)-Vibrio vulnificus interaction in the gills: Role of the RtxA13 toxin.</title>
        <authorList>
            <person name="Callol A."/>
            <person name="Pajuelo D."/>
            <person name="Ebbesson L."/>
            <person name="Teles M."/>
            <person name="MacKenzie S."/>
            <person name="Amaro C."/>
        </authorList>
    </citation>
    <scope>NUCLEOTIDE SEQUENCE</scope>
</reference>
<organism evidence="1">
    <name type="scientific">Anguilla anguilla</name>
    <name type="common">European freshwater eel</name>
    <name type="synonym">Muraena anguilla</name>
    <dbReference type="NCBI Taxonomy" id="7936"/>
    <lineage>
        <taxon>Eukaryota</taxon>
        <taxon>Metazoa</taxon>
        <taxon>Chordata</taxon>
        <taxon>Craniata</taxon>
        <taxon>Vertebrata</taxon>
        <taxon>Euteleostomi</taxon>
        <taxon>Actinopterygii</taxon>
        <taxon>Neopterygii</taxon>
        <taxon>Teleostei</taxon>
        <taxon>Anguilliformes</taxon>
        <taxon>Anguillidae</taxon>
        <taxon>Anguilla</taxon>
    </lineage>
</organism>
<accession>A0A0E9TTM9</accession>
<reference evidence="1" key="1">
    <citation type="submission" date="2014-11" db="EMBL/GenBank/DDBJ databases">
        <authorList>
            <person name="Amaro Gonzalez C."/>
        </authorList>
    </citation>
    <scope>NUCLEOTIDE SEQUENCE</scope>
</reference>
<protein>
    <submittedName>
        <fullName evidence="1">Uncharacterized protein</fullName>
    </submittedName>
</protein>
<dbReference type="EMBL" id="GBXM01051676">
    <property type="protein sequence ID" value="JAH56901.1"/>
    <property type="molecule type" value="Transcribed_RNA"/>
</dbReference>